<name>A0A7E4VG12_PANRE</name>
<protein>
    <submittedName>
        <fullName evidence="3">Skp1 domain-containing protein</fullName>
    </submittedName>
</protein>
<dbReference type="Gene3D" id="3.30.710.10">
    <property type="entry name" value="Potassium Channel Kv1.1, Chain A"/>
    <property type="match status" value="1"/>
</dbReference>
<dbReference type="InterPro" id="IPR011333">
    <property type="entry name" value="SKP1/BTB/POZ_sf"/>
</dbReference>
<dbReference type="SUPFAM" id="SSF81382">
    <property type="entry name" value="Skp1 dimerisation domain-like"/>
    <property type="match status" value="1"/>
</dbReference>
<keyword evidence="2" id="KW-1185">Reference proteome</keyword>
<sequence length="167" mass="18547">MASIIANLPETLKIRTSENEVVEVTGKLINESLVIKELFDKNGDIKSDEITIEVKSKELKNAVKVLELCDLEKPHVSMSGYLDLATLKGANLEALEFLNSIPGDDMAALCNLSFTLELARLSDLCLATIAGFIAGKNVIEIREAFGLKNDYTEEEEAEFRKRHEFDV</sequence>
<dbReference type="InterPro" id="IPR016072">
    <property type="entry name" value="Skp1_comp_dimer"/>
</dbReference>
<evidence type="ECO:0000313" key="3">
    <source>
        <dbReference type="WBParaSite" id="Pan_g19968.t1"/>
    </source>
</evidence>
<dbReference type="WBParaSite" id="Pan_g19968.t1">
    <property type="protein sequence ID" value="Pan_g19968.t1"/>
    <property type="gene ID" value="Pan_g19968"/>
</dbReference>
<dbReference type="PANTHER" id="PTHR11165">
    <property type="entry name" value="SKP1"/>
    <property type="match status" value="1"/>
</dbReference>
<dbReference type="Pfam" id="PF01466">
    <property type="entry name" value="Skp1"/>
    <property type="match status" value="1"/>
</dbReference>
<evidence type="ECO:0000259" key="1">
    <source>
        <dbReference type="Pfam" id="PF01466"/>
    </source>
</evidence>
<dbReference type="Proteomes" id="UP000492821">
    <property type="component" value="Unassembled WGS sequence"/>
</dbReference>
<dbReference type="AlphaFoldDB" id="A0A7E4VG12"/>
<reference evidence="2" key="1">
    <citation type="journal article" date="2013" name="Genetics">
        <title>The draft genome and transcriptome of Panagrellus redivivus are shaped by the harsh demands of a free-living lifestyle.</title>
        <authorList>
            <person name="Srinivasan J."/>
            <person name="Dillman A.R."/>
            <person name="Macchietto M.G."/>
            <person name="Heikkinen L."/>
            <person name="Lakso M."/>
            <person name="Fracchia K.M."/>
            <person name="Antoshechkin I."/>
            <person name="Mortazavi A."/>
            <person name="Wong G."/>
            <person name="Sternberg P.W."/>
        </authorList>
    </citation>
    <scope>NUCLEOTIDE SEQUENCE [LARGE SCALE GENOMIC DNA]</scope>
    <source>
        <strain evidence="2">MT8872</strain>
    </source>
</reference>
<dbReference type="InterPro" id="IPR016897">
    <property type="entry name" value="SKP1"/>
</dbReference>
<reference evidence="3" key="2">
    <citation type="submission" date="2020-10" db="UniProtKB">
        <authorList>
            <consortium name="WormBaseParasite"/>
        </authorList>
    </citation>
    <scope>IDENTIFICATION</scope>
</reference>
<feature type="domain" description="SKP1 component dimerisation" evidence="1">
    <location>
        <begin position="120"/>
        <end position="164"/>
    </location>
</feature>
<dbReference type="GO" id="GO:0006511">
    <property type="term" value="P:ubiquitin-dependent protein catabolic process"/>
    <property type="evidence" value="ECO:0007669"/>
    <property type="project" value="InterPro"/>
</dbReference>
<dbReference type="InterPro" id="IPR036296">
    <property type="entry name" value="SKP1-like_dim_sf"/>
</dbReference>
<accession>A0A7E4VG12</accession>
<proteinExistence type="predicted"/>
<organism evidence="2 3">
    <name type="scientific">Panagrellus redivivus</name>
    <name type="common">Microworm</name>
    <dbReference type="NCBI Taxonomy" id="6233"/>
    <lineage>
        <taxon>Eukaryota</taxon>
        <taxon>Metazoa</taxon>
        <taxon>Ecdysozoa</taxon>
        <taxon>Nematoda</taxon>
        <taxon>Chromadorea</taxon>
        <taxon>Rhabditida</taxon>
        <taxon>Tylenchina</taxon>
        <taxon>Panagrolaimomorpha</taxon>
        <taxon>Panagrolaimoidea</taxon>
        <taxon>Panagrolaimidae</taxon>
        <taxon>Panagrellus</taxon>
    </lineage>
</organism>
<evidence type="ECO:0000313" key="2">
    <source>
        <dbReference type="Proteomes" id="UP000492821"/>
    </source>
</evidence>